<protein>
    <submittedName>
        <fullName evidence="1">GNAT family N-acetyltransferase</fullName>
    </submittedName>
</protein>
<proteinExistence type="predicted"/>
<gene>
    <name evidence="1" type="ORF">PVN32_28115</name>
</gene>
<accession>A0AAW6KNC8</accession>
<dbReference type="Proteomes" id="UP001216709">
    <property type="component" value="Unassembled WGS sequence"/>
</dbReference>
<organism evidence="1 2">
    <name type="scientific">Bacillus paralicheniformis</name>
    <dbReference type="NCBI Taxonomy" id="1648923"/>
    <lineage>
        <taxon>Bacteria</taxon>
        <taxon>Bacillati</taxon>
        <taxon>Bacillota</taxon>
        <taxon>Bacilli</taxon>
        <taxon>Bacillales</taxon>
        <taxon>Bacillaceae</taxon>
        <taxon>Bacillus</taxon>
    </lineage>
</organism>
<dbReference type="AlphaFoldDB" id="A0AAW6KNC8"/>
<sequence>EVFDAMKETYEKIHTYKDEKWYGESYEDVDDVLTIVDDHKQKNIFDELS</sequence>
<evidence type="ECO:0000313" key="2">
    <source>
        <dbReference type="Proteomes" id="UP001216709"/>
    </source>
</evidence>
<name>A0AAW6KNC8_9BACI</name>
<reference evidence="1" key="1">
    <citation type="submission" date="2022-12" db="EMBL/GenBank/DDBJ databases">
        <title>Draft Genome Sequences of Bacillus licheniformis and Bacillus paralicheniformis strains isolated from Irish skim milk powders.</title>
        <authorList>
            <person name="Lourenco A."/>
            <person name="Li F."/>
            <person name="Geraldine D."/>
            <person name="Tobin J.T."/>
            <person name="Butler F."/>
            <person name="Jordan K."/>
            <person name="Obrien T."/>
        </authorList>
    </citation>
    <scope>NUCLEOTIDE SEQUENCE</scope>
    <source>
        <strain evidence="1">3370</strain>
    </source>
</reference>
<comment type="caution">
    <text evidence="1">The sequence shown here is derived from an EMBL/GenBank/DDBJ whole genome shotgun (WGS) entry which is preliminary data.</text>
</comment>
<feature type="non-terminal residue" evidence="1">
    <location>
        <position position="1"/>
    </location>
</feature>
<evidence type="ECO:0000313" key="1">
    <source>
        <dbReference type="EMBL" id="MDE1455967.1"/>
    </source>
</evidence>
<dbReference type="EMBL" id="JARAFO010000977">
    <property type="protein sequence ID" value="MDE1455967.1"/>
    <property type="molecule type" value="Genomic_DNA"/>
</dbReference>